<keyword evidence="4" id="KW-1185">Reference proteome</keyword>
<dbReference type="AlphaFoldDB" id="A0A8H7J4D6"/>
<dbReference type="InterPro" id="IPR003609">
    <property type="entry name" value="Pan_app"/>
</dbReference>
<proteinExistence type="predicted"/>
<feature type="domain" description="Apple" evidence="2">
    <location>
        <begin position="267"/>
        <end position="294"/>
    </location>
</feature>
<protein>
    <recommendedName>
        <fullName evidence="2">Apple domain-containing protein</fullName>
    </recommendedName>
</protein>
<evidence type="ECO:0000259" key="2">
    <source>
        <dbReference type="Pfam" id="PF14295"/>
    </source>
</evidence>
<organism evidence="3 4">
    <name type="scientific">Ascochyta lentis</name>
    <dbReference type="NCBI Taxonomy" id="205686"/>
    <lineage>
        <taxon>Eukaryota</taxon>
        <taxon>Fungi</taxon>
        <taxon>Dikarya</taxon>
        <taxon>Ascomycota</taxon>
        <taxon>Pezizomycotina</taxon>
        <taxon>Dothideomycetes</taxon>
        <taxon>Pleosporomycetidae</taxon>
        <taxon>Pleosporales</taxon>
        <taxon>Pleosporineae</taxon>
        <taxon>Didymellaceae</taxon>
        <taxon>Ascochyta</taxon>
    </lineage>
</organism>
<feature type="domain" description="Apple" evidence="2">
    <location>
        <begin position="703"/>
        <end position="747"/>
    </location>
</feature>
<dbReference type="PANTHER" id="PTHR33946:SF4">
    <property type="entry name" value="COAGULATION FACTOR XI"/>
    <property type="match status" value="1"/>
</dbReference>
<dbReference type="Pfam" id="PF14295">
    <property type="entry name" value="PAN_4"/>
    <property type="match status" value="5"/>
</dbReference>
<reference evidence="3" key="2">
    <citation type="submission" date="2020-09" db="EMBL/GenBank/DDBJ databases">
        <title>Reference genome assembly for Australian Ascochyta lentis isolate Al4.</title>
        <authorList>
            <person name="Lee R.C."/>
            <person name="Farfan-Caceres L.M."/>
            <person name="Debler J.W."/>
            <person name="Williams A.H."/>
            <person name="Henares B.M."/>
        </authorList>
    </citation>
    <scope>NUCLEOTIDE SEQUENCE</scope>
    <source>
        <strain evidence="3">Al4</strain>
    </source>
</reference>
<feature type="domain" description="Apple" evidence="2">
    <location>
        <begin position="882"/>
        <end position="925"/>
    </location>
</feature>
<sequence length="1064" mass="106429">MTSCSLVAPGLVSQYGGQVPTFSYRQTSHSGDYFGIQITYMNGASTCYNGSPNFTPVIVNPANGYSVDCSFVISSAYSGIYCANAAVTGIPDGVLTVSYKNWSNTQPTPIAYPATFGPSPAPRAVTATAGAVATSTATQTSTVSPNFASTATVYAAGTTETYTNTIIVTQTRITTNTNYVSSCTTPPVISSSDISSSRPAASSSLLSTALSSSSSSAAAPSPSASGLQCPGADGETYAVGSKLFQIVCNYDRDGTSQGLFQPGNGLAGCITLCANTQDCAWSTYYAAQDACYLKFGQGVPNYNTAASGARWVNPPSSSSVVPSPVASSTPASSAIISSSSAASPSSSSIASSTSSSSAPSPSSSVVSSRSSISSAATSSSPSASASAAQSSSRSATPSSTPATSPSSSGTPVSITCPGDNGKTVNTASGAFIVECYVDRAGGDFSTQYPDSGGFDTCIQICANTPTCVDVSYVPNGPCYLKNALGTPNSNSGVWGARSAALVVSSSTASSTAASTATVFTSTPIARSSSSIAATSSAAASPSSTGAAGANVACPGDDGKKFTTSAGIFVIECYIDRNNNDVGPASSNPTSYAGCMNACAATTGCQAVSYVPNGPCYLKNGIGAANTNNGVWGARLSTTVSSSGAASSSVAVSSSSAVTASSSARTTGTTTSTGPAATSSVVCPGSDGQTITTSGDTFLVECDVDRSGNDMADSPVYPGSYESCVAVCARRTGCVDVSYIPNGPCYLKSSIGRANLNTGIIGGKLISGLSSSSSAMSSSVAASSSVMASSTPASSPAATSVASASVQTVTVTTTVSGTGYQCACTPTSRLGSGSASSAVASTSVASSAAASATPAAVLSCPSSDSSTFTSNCGATYAIECYSDRYGKDIPGGTSYTNTLNECVADCDNTDGCVDVSYSPGSPGPCYKKSSIAEIRQNSNIYGARRLTQCKASIKLKLHRKRVVRNPTEPKKKIQKRGVYGPDYTYTQGVTTTTLTTTSTAVLTTTVTTTPANVGTTTRTVYTTASTTATVTNGATVTQTQQATVTTCPAVTRRAVLQANRYDSLE</sequence>
<comment type="caution">
    <text evidence="3">The sequence shown here is derived from an EMBL/GenBank/DDBJ whole genome shotgun (WGS) entry which is preliminary data.</text>
</comment>
<dbReference type="PANTHER" id="PTHR33946">
    <property type="match status" value="1"/>
</dbReference>
<feature type="domain" description="Apple" evidence="2">
    <location>
        <begin position="437"/>
        <end position="481"/>
    </location>
</feature>
<dbReference type="Proteomes" id="UP000651452">
    <property type="component" value="Unassembled WGS sequence"/>
</dbReference>
<gene>
    <name evidence="3" type="ORF">EKO04_005272</name>
</gene>
<feature type="region of interest" description="Disordered" evidence="1">
    <location>
        <begin position="339"/>
        <end position="415"/>
    </location>
</feature>
<evidence type="ECO:0000313" key="4">
    <source>
        <dbReference type="Proteomes" id="UP000651452"/>
    </source>
</evidence>
<name>A0A8H7J4D6_9PLEO</name>
<reference evidence="3" key="1">
    <citation type="submission" date="2018-12" db="EMBL/GenBank/DDBJ databases">
        <authorList>
            <person name="Syme R.A."/>
            <person name="Farfan-Caceres L."/>
            <person name="Lichtenzveig J."/>
        </authorList>
    </citation>
    <scope>NUCLEOTIDE SEQUENCE</scope>
    <source>
        <strain evidence="3">Al4</strain>
    </source>
</reference>
<feature type="domain" description="Apple" evidence="2">
    <location>
        <begin position="574"/>
        <end position="618"/>
    </location>
</feature>
<evidence type="ECO:0000313" key="3">
    <source>
        <dbReference type="EMBL" id="KAF9696433.1"/>
    </source>
</evidence>
<dbReference type="OrthoDB" id="160645at2759"/>
<dbReference type="EMBL" id="RZGK01000009">
    <property type="protein sequence ID" value="KAF9696433.1"/>
    <property type="molecule type" value="Genomic_DNA"/>
</dbReference>
<evidence type="ECO:0000256" key="1">
    <source>
        <dbReference type="SAM" id="MobiDB-lite"/>
    </source>
</evidence>
<accession>A0A8H7J4D6</accession>
<dbReference type="Gene3D" id="3.50.4.10">
    <property type="entry name" value="Hepatocyte Growth Factor"/>
    <property type="match status" value="1"/>
</dbReference>